<organism evidence="2 3">
    <name type="scientific">Angiostrongylus cantonensis</name>
    <name type="common">Rat lungworm</name>
    <dbReference type="NCBI Taxonomy" id="6313"/>
    <lineage>
        <taxon>Eukaryota</taxon>
        <taxon>Metazoa</taxon>
        <taxon>Ecdysozoa</taxon>
        <taxon>Nematoda</taxon>
        <taxon>Chromadorea</taxon>
        <taxon>Rhabditida</taxon>
        <taxon>Rhabditina</taxon>
        <taxon>Rhabditomorpha</taxon>
        <taxon>Strongyloidea</taxon>
        <taxon>Metastrongylidae</taxon>
        <taxon>Angiostrongylus</taxon>
    </lineage>
</organism>
<dbReference type="Proteomes" id="UP000035642">
    <property type="component" value="Unassembled WGS sequence"/>
</dbReference>
<dbReference type="GO" id="GO:0051560">
    <property type="term" value="P:mitochondrial calcium ion homeostasis"/>
    <property type="evidence" value="ECO:0007669"/>
    <property type="project" value="InterPro"/>
</dbReference>
<dbReference type="GO" id="GO:1990456">
    <property type="term" value="P:mitochondrion-endoplasmic reticulum membrane tethering"/>
    <property type="evidence" value="ECO:0007669"/>
    <property type="project" value="InterPro"/>
</dbReference>
<dbReference type="GO" id="GO:0044233">
    <property type="term" value="C:mitochondria-associated endoplasmic reticulum membrane contact site"/>
    <property type="evidence" value="ECO:0007669"/>
    <property type="project" value="InterPro"/>
</dbReference>
<dbReference type="PANTHER" id="PTHR21519">
    <property type="entry name" value="PDZ DOMAIN-CONTAINING PROTEIN 8"/>
    <property type="match status" value="1"/>
</dbReference>
<dbReference type="PANTHER" id="PTHR21519:SF1">
    <property type="entry name" value="PDZ DOMAIN-CONTAINING PROTEIN 8"/>
    <property type="match status" value="1"/>
</dbReference>
<dbReference type="AlphaFoldDB" id="A0A0K0DNC7"/>
<reference evidence="2" key="1">
    <citation type="submission" date="2012-09" db="EMBL/GenBank/DDBJ databases">
        <authorList>
            <person name="Martin A.A."/>
        </authorList>
    </citation>
    <scope>NUCLEOTIDE SEQUENCE</scope>
</reference>
<evidence type="ECO:0000313" key="3">
    <source>
        <dbReference type="WBParaSite" id="ACAC_0001325901-mRNA-1"/>
    </source>
</evidence>
<evidence type="ECO:0000256" key="1">
    <source>
        <dbReference type="SAM" id="MobiDB-lite"/>
    </source>
</evidence>
<feature type="region of interest" description="Disordered" evidence="1">
    <location>
        <begin position="1"/>
        <end position="24"/>
    </location>
</feature>
<dbReference type="WBParaSite" id="ACAC_0001325901-mRNA-1">
    <property type="protein sequence ID" value="ACAC_0001325901-mRNA-1"/>
    <property type="gene ID" value="ACAC_0001325901"/>
</dbReference>
<keyword evidence="2" id="KW-1185">Reference proteome</keyword>
<accession>A0A0K0DNC7</accession>
<proteinExistence type="predicted"/>
<dbReference type="InterPro" id="IPR039275">
    <property type="entry name" value="PDZD8"/>
</dbReference>
<dbReference type="STRING" id="6313.A0A0K0DNC7"/>
<sequence length="164" mass="18487">MTEKLSSWRRGGKATAKQHLDAGNRDSHYSDFSAGVVSEKEELLGPMANIQDCLADVLPTLDGSPFIRSLYFRPGDAYNEQTINHAKLLGKEIFSDLRGEERKAMINEQIDRIQLAIRETKEGRLTTKDETEKKSANTFIGQDERLQALAVVMLHYCAALQVRF</sequence>
<reference evidence="3" key="2">
    <citation type="submission" date="2017-02" db="UniProtKB">
        <authorList>
            <consortium name="WormBaseParasite"/>
        </authorList>
    </citation>
    <scope>IDENTIFICATION</scope>
</reference>
<evidence type="ECO:0000313" key="2">
    <source>
        <dbReference type="Proteomes" id="UP000035642"/>
    </source>
</evidence>
<dbReference type="GO" id="GO:0005739">
    <property type="term" value="C:mitochondrion"/>
    <property type="evidence" value="ECO:0007669"/>
    <property type="project" value="GOC"/>
</dbReference>
<name>A0A0K0DNC7_ANGCA</name>
<protein>
    <submittedName>
        <fullName evidence="3">Phage portal protein</fullName>
    </submittedName>
</protein>